<dbReference type="SUPFAM" id="SSF141868">
    <property type="entry name" value="EAL domain-like"/>
    <property type="match status" value="1"/>
</dbReference>
<evidence type="ECO:0000259" key="4">
    <source>
        <dbReference type="PROSITE" id="PS50887"/>
    </source>
</evidence>
<feature type="compositionally biased region" description="Basic residues" evidence="1">
    <location>
        <begin position="993"/>
        <end position="1004"/>
    </location>
</feature>
<dbReference type="InterPro" id="IPR043128">
    <property type="entry name" value="Rev_trsase/Diguanyl_cyclase"/>
</dbReference>
<proteinExistence type="predicted"/>
<dbReference type="CDD" id="cd01949">
    <property type="entry name" value="GGDEF"/>
    <property type="match status" value="1"/>
</dbReference>
<dbReference type="Pfam" id="PF00990">
    <property type="entry name" value="GGDEF"/>
    <property type="match status" value="1"/>
</dbReference>
<dbReference type="SUPFAM" id="SSF55073">
    <property type="entry name" value="Nucleotide cyclase"/>
    <property type="match status" value="1"/>
</dbReference>
<keyword evidence="2" id="KW-0812">Transmembrane</keyword>
<organism evidence="5 7">
    <name type="scientific">Holdemania massiliensis</name>
    <dbReference type="NCBI Taxonomy" id="1468449"/>
    <lineage>
        <taxon>Bacteria</taxon>
        <taxon>Bacillati</taxon>
        <taxon>Bacillota</taxon>
        <taxon>Erysipelotrichia</taxon>
        <taxon>Erysipelotrichales</taxon>
        <taxon>Erysipelotrichaceae</taxon>
        <taxon>Holdemania</taxon>
    </lineage>
</organism>
<feature type="domain" description="GGDEF" evidence="4">
    <location>
        <begin position="598"/>
        <end position="733"/>
    </location>
</feature>
<evidence type="ECO:0000313" key="6">
    <source>
        <dbReference type="EMBL" id="MSC32383.1"/>
    </source>
</evidence>
<dbReference type="PROSITE" id="PS50883">
    <property type="entry name" value="EAL"/>
    <property type="match status" value="1"/>
</dbReference>
<evidence type="ECO:0000313" key="8">
    <source>
        <dbReference type="Proteomes" id="UP000480929"/>
    </source>
</evidence>
<evidence type="ECO:0000256" key="2">
    <source>
        <dbReference type="SAM" id="Phobius"/>
    </source>
</evidence>
<keyword evidence="8" id="KW-1185">Reference proteome</keyword>
<sequence>MLKKRSVFNRILIPLIIVQIFQISLFGMLVFNGGVITKLDRNAEEILNERVINRKNYLENEMIQRWSNFSIYQTKIEEEIEQQLAGAEMTVADLVPGAKLTSDILKTIGPDLIALMRRNTVTGVFLVFEGTPLKISEDGAVEKSGLYLRDLDPINNPYDNSDLLMERSPTDVAQALGIAMDVGWSPRFKITAESYFYNNPIQAIRSAPELAQEDAGYWGYGSTLNEAMIKTLTYSQPLVASDGTVLGVLGISLADDYLKTMLPAKELLSDQSGSYMLAILDESQAAAEGLTLQKVTHSGGVFIAMFGEAEELVFQMDQEISGSGALIHTEALKLKQRIYGSMQPLDLYNTNVPFSHQRWVLVGLESRDALYGFSRKIQNTILTFMILSMLVGLTATIYASYRPSRQIGALARKVRNSDPNRPIHLDPIRITEIDQLSQAIEELSKSVAENSSRLSQIIGMLSIQIGAFEIDPAKNSVFCTSGFFDALQPQQSHEDQMLTLDQFSDHLQQLNLDLGDLGRQREKLIKLEPQSGGARWLRLKTAALGQTILGVIQDVTAEMVERHRIEYERDYDVLTNLLNRRAFQRFAQERFEHPERLKITAFMMMNLDNLKYINDTYGHDCGDGYIRSAADVLRSNAGSHEIAARMSGDEFYVLFYGYDTDFQIRQKIEQIRKAMAAYEMDLPDGKRIRIRASFGVSWYPKDSRNLEELIKYADFAMYEIKNSVKGGIKNFEIESYQKDSFMLHSSEDLNRLIENELIDFVFQPIIDVASQTVYGYEMLMRPKMEKLPTPSAVLRIARAQSRLYQIEHLTWFKAMETIDRYHEHLKGKKLFINSISSLRLTPEDLAELDRRYGQYNSQVVIELTESEKMGEQATLHKRKRCVDQHQEIALDDYGTGYNGEATLLDLMPNYVKIDMSIIRGIDQDLNCREFYEGLVVYFRSRHIKILAEGVETRAEMEVLIECGTDYMQGFYFRKGELIPPTPDPEAMEELRKAVKKKKEQRSHG</sequence>
<protein>
    <submittedName>
        <fullName evidence="5">EAL domain-containing protein</fullName>
    </submittedName>
</protein>
<dbReference type="Gene3D" id="3.30.70.270">
    <property type="match status" value="1"/>
</dbReference>
<comment type="caution">
    <text evidence="5">The sequence shown here is derived from an EMBL/GenBank/DDBJ whole genome shotgun (WGS) entry which is preliminary data.</text>
</comment>
<dbReference type="Proteomes" id="UP000433575">
    <property type="component" value="Unassembled WGS sequence"/>
</dbReference>
<evidence type="ECO:0000256" key="1">
    <source>
        <dbReference type="SAM" id="MobiDB-lite"/>
    </source>
</evidence>
<evidence type="ECO:0000313" key="5">
    <source>
        <dbReference type="EMBL" id="MSA88836.1"/>
    </source>
</evidence>
<dbReference type="Pfam" id="PF00563">
    <property type="entry name" value="EAL"/>
    <property type="match status" value="1"/>
</dbReference>
<accession>A0A6N7S680</accession>
<reference evidence="7 8" key="1">
    <citation type="journal article" date="2019" name="Nat. Med.">
        <title>A library of human gut bacterial isolates paired with longitudinal multiomics data enables mechanistic microbiome research.</title>
        <authorList>
            <person name="Poyet M."/>
            <person name="Groussin M."/>
            <person name="Gibbons S.M."/>
            <person name="Avila-Pacheco J."/>
            <person name="Jiang X."/>
            <person name="Kearney S.M."/>
            <person name="Perrotta A.R."/>
            <person name="Berdy B."/>
            <person name="Zhao S."/>
            <person name="Lieberman T.D."/>
            <person name="Swanson P.K."/>
            <person name="Smith M."/>
            <person name="Roesemann S."/>
            <person name="Alexander J.E."/>
            <person name="Rich S.A."/>
            <person name="Livny J."/>
            <person name="Vlamakis H."/>
            <person name="Clish C."/>
            <person name="Bullock K."/>
            <person name="Deik A."/>
            <person name="Scott J."/>
            <person name="Pierce K.A."/>
            <person name="Xavier R.J."/>
            <person name="Alm E.J."/>
        </authorList>
    </citation>
    <scope>NUCLEOTIDE SEQUENCE [LARGE SCALE GENOMIC DNA]</scope>
    <source>
        <strain evidence="5 7">BIOML-A4</strain>
        <strain evidence="6 8">BIOML-A5</strain>
    </source>
</reference>
<dbReference type="InterPro" id="IPR000160">
    <property type="entry name" value="GGDEF_dom"/>
</dbReference>
<keyword evidence="2" id="KW-0472">Membrane</keyword>
<feature type="transmembrane region" description="Helical" evidence="2">
    <location>
        <begin position="12"/>
        <end position="31"/>
    </location>
</feature>
<evidence type="ECO:0000313" key="7">
    <source>
        <dbReference type="Proteomes" id="UP000433575"/>
    </source>
</evidence>
<dbReference type="PANTHER" id="PTHR33121">
    <property type="entry name" value="CYCLIC DI-GMP PHOSPHODIESTERASE PDEF"/>
    <property type="match status" value="1"/>
</dbReference>
<gene>
    <name evidence="6" type="ORF">GKD88_04540</name>
    <name evidence="5" type="ORF">GKE08_05810</name>
</gene>
<dbReference type="InterPro" id="IPR001633">
    <property type="entry name" value="EAL_dom"/>
</dbReference>
<feature type="region of interest" description="Disordered" evidence="1">
    <location>
        <begin position="982"/>
        <end position="1004"/>
    </location>
</feature>
<dbReference type="GO" id="GO:0071111">
    <property type="term" value="F:cyclic-guanylate-specific phosphodiesterase activity"/>
    <property type="evidence" value="ECO:0007669"/>
    <property type="project" value="InterPro"/>
</dbReference>
<feature type="domain" description="EAL" evidence="3">
    <location>
        <begin position="742"/>
        <end position="989"/>
    </location>
</feature>
<dbReference type="AlphaFoldDB" id="A0A6N7S680"/>
<name>A0A6N7S680_9FIRM</name>
<dbReference type="OrthoDB" id="9813903at2"/>
<dbReference type="InterPro" id="IPR035919">
    <property type="entry name" value="EAL_sf"/>
</dbReference>
<dbReference type="InterPro" id="IPR050706">
    <property type="entry name" value="Cyclic-di-GMP_PDE-like"/>
</dbReference>
<keyword evidence="2" id="KW-1133">Transmembrane helix</keyword>
<dbReference type="SMART" id="SM00267">
    <property type="entry name" value="GGDEF"/>
    <property type="match status" value="1"/>
</dbReference>
<dbReference type="EMBL" id="WKPI01000004">
    <property type="protein sequence ID" value="MSC32383.1"/>
    <property type="molecule type" value="Genomic_DNA"/>
</dbReference>
<dbReference type="PROSITE" id="PS50887">
    <property type="entry name" value="GGDEF"/>
    <property type="match status" value="1"/>
</dbReference>
<dbReference type="SMART" id="SM00052">
    <property type="entry name" value="EAL"/>
    <property type="match status" value="1"/>
</dbReference>
<dbReference type="Gene3D" id="3.20.20.450">
    <property type="entry name" value="EAL domain"/>
    <property type="match status" value="1"/>
</dbReference>
<dbReference type="PANTHER" id="PTHR33121:SF70">
    <property type="entry name" value="SIGNALING PROTEIN YKOW"/>
    <property type="match status" value="1"/>
</dbReference>
<dbReference type="NCBIfam" id="TIGR00254">
    <property type="entry name" value="GGDEF"/>
    <property type="match status" value="1"/>
</dbReference>
<evidence type="ECO:0000259" key="3">
    <source>
        <dbReference type="PROSITE" id="PS50883"/>
    </source>
</evidence>
<dbReference type="Proteomes" id="UP000480929">
    <property type="component" value="Unassembled WGS sequence"/>
</dbReference>
<dbReference type="InterPro" id="IPR029787">
    <property type="entry name" value="Nucleotide_cyclase"/>
</dbReference>
<dbReference type="EMBL" id="WKPJ01000005">
    <property type="protein sequence ID" value="MSA88836.1"/>
    <property type="molecule type" value="Genomic_DNA"/>
</dbReference>
<dbReference type="CDD" id="cd01948">
    <property type="entry name" value="EAL"/>
    <property type="match status" value="1"/>
</dbReference>
<dbReference type="RefSeq" id="WP_154238276.1">
    <property type="nucleotide sequence ID" value="NZ_CALJPI010000039.1"/>
</dbReference>